<sequence length="82" mass="9664">MVRYHFNSDTQIVLTNDLDINVVQYINPVTQKYFANKDEAIVWATEYVKDFGETLVKSDERVEQPNELETIKEELTNHQTNE</sequence>
<evidence type="ECO:0000256" key="1">
    <source>
        <dbReference type="SAM" id="MobiDB-lite"/>
    </source>
</evidence>
<dbReference type="Proteomes" id="UP000190890">
    <property type="component" value="Unassembled WGS sequence"/>
</dbReference>
<accession>A0A1S8SWY1</accession>
<dbReference type="RefSeq" id="WP_077850203.1">
    <property type="nucleotide sequence ID" value="NZ_LZZM01000245.1"/>
</dbReference>
<feature type="region of interest" description="Disordered" evidence="1">
    <location>
        <begin position="60"/>
        <end position="82"/>
    </location>
</feature>
<comment type="caution">
    <text evidence="2">The sequence shown here is derived from an EMBL/GenBank/DDBJ whole genome shotgun (WGS) entry which is preliminary data.</text>
</comment>
<keyword evidence="3" id="KW-1185">Reference proteome</keyword>
<dbReference type="AlphaFoldDB" id="A0A1S8SWY1"/>
<evidence type="ECO:0000313" key="2">
    <source>
        <dbReference type="EMBL" id="OOM69999.1"/>
    </source>
</evidence>
<dbReference type="EMBL" id="LZZM01000245">
    <property type="protein sequence ID" value="OOM69999.1"/>
    <property type="molecule type" value="Genomic_DNA"/>
</dbReference>
<dbReference type="OrthoDB" id="9895264at2"/>
<proteinExistence type="predicted"/>
<gene>
    <name evidence="2" type="ORF">CLPUN_53310</name>
</gene>
<name>A0A1S8SWY1_9CLOT</name>
<dbReference type="STRING" id="29367.CLPUN_53310"/>
<protein>
    <submittedName>
        <fullName evidence="2">Uncharacterized protein</fullName>
    </submittedName>
</protein>
<organism evidence="2 3">
    <name type="scientific">Clostridium puniceum</name>
    <dbReference type="NCBI Taxonomy" id="29367"/>
    <lineage>
        <taxon>Bacteria</taxon>
        <taxon>Bacillati</taxon>
        <taxon>Bacillota</taxon>
        <taxon>Clostridia</taxon>
        <taxon>Eubacteriales</taxon>
        <taxon>Clostridiaceae</taxon>
        <taxon>Clostridium</taxon>
    </lineage>
</organism>
<evidence type="ECO:0000313" key="3">
    <source>
        <dbReference type="Proteomes" id="UP000190890"/>
    </source>
</evidence>
<reference evidence="2 3" key="1">
    <citation type="submission" date="2016-05" db="EMBL/GenBank/DDBJ databases">
        <title>Microbial solvent formation.</title>
        <authorList>
            <person name="Poehlein A."/>
            <person name="Montoya Solano J.D."/>
            <person name="Flitsch S."/>
            <person name="Krabben P."/>
            <person name="Duerre P."/>
            <person name="Daniel R."/>
        </authorList>
    </citation>
    <scope>NUCLEOTIDE SEQUENCE [LARGE SCALE GENOMIC DNA]</scope>
    <source>
        <strain evidence="2 3">DSM 2619</strain>
    </source>
</reference>